<dbReference type="KEGG" id="afr:AFE_2726"/>
<dbReference type="HOGENOM" id="CLU_2103708_0_0_6"/>
<dbReference type="GeneID" id="65281765"/>
<evidence type="ECO:0000313" key="1">
    <source>
        <dbReference type="EMBL" id="ACK80816.1"/>
    </source>
</evidence>
<accession>B7J8F7</accession>
<proteinExistence type="predicted"/>
<dbReference type="Proteomes" id="UP000001362">
    <property type="component" value="Chromosome"/>
</dbReference>
<keyword evidence="2" id="KW-1185">Reference proteome</keyword>
<dbReference type="EMBL" id="CP001219">
    <property type="protein sequence ID" value="ACK80816.1"/>
    <property type="molecule type" value="Genomic_DNA"/>
</dbReference>
<evidence type="ECO:0000313" key="2">
    <source>
        <dbReference type="Proteomes" id="UP000001362"/>
    </source>
</evidence>
<protein>
    <submittedName>
        <fullName evidence="1">Uncharacterized protein</fullName>
    </submittedName>
</protein>
<sequence>MTLPLRQKQIGAAMADFFGNVHQLITRLANANTLKNSHSASGAVSMSMIRLLTERGIWKNPCVSALHHNNSCTMLRAGLISNPLHGAGAVARLQNKLLRHGVMRTQSATMGPQEI</sequence>
<reference evidence="1 2" key="1">
    <citation type="journal article" date="2008" name="BMC Genomics">
        <title>Acidithiobacillus ferrooxidans metabolism: from genome sequence to industrial applications.</title>
        <authorList>
            <person name="Valdes J."/>
            <person name="Pedroso I."/>
            <person name="Quatrini R."/>
            <person name="Dodson R.J."/>
            <person name="Tettelin H."/>
            <person name="Blake R.II."/>
            <person name="Eisen J.A."/>
            <person name="Holmes D.S."/>
        </authorList>
    </citation>
    <scope>NUCLEOTIDE SEQUENCE [LARGE SCALE GENOMIC DNA]</scope>
    <source>
        <strain evidence="2">ATCC 23270 / DSM 14882 / CIP 104768 / NCIMB 8455</strain>
    </source>
</reference>
<dbReference type="STRING" id="243159.AFE_2726"/>
<gene>
    <name evidence="1" type="ordered locus">AFE_2726</name>
</gene>
<name>B7J8F7_ACIF2</name>
<dbReference type="AlphaFoldDB" id="B7J8F7"/>
<organism evidence="1 2">
    <name type="scientific">Acidithiobacillus ferrooxidans (strain ATCC 23270 / DSM 14882 / CIP 104768 / NCIMB 8455)</name>
    <name type="common">Ferrobacillus ferrooxidans (strain ATCC 23270)</name>
    <dbReference type="NCBI Taxonomy" id="243159"/>
    <lineage>
        <taxon>Bacteria</taxon>
        <taxon>Pseudomonadati</taxon>
        <taxon>Pseudomonadota</taxon>
        <taxon>Acidithiobacillia</taxon>
        <taxon>Acidithiobacillales</taxon>
        <taxon>Acidithiobacillaceae</taxon>
        <taxon>Acidithiobacillus</taxon>
    </lineage>
</organism>
<dbReference type="RefSeq" id="WP_012537358.1">
    <property type="nucleotide sequence ID" value="NC_011761.1"/>
</dbReference>
<dbReference type="PaxDb" id="243159-AFE_2726"/>